<keyword evidence="2" id="KW-1133">Transmembrane helix</keyword>
<organism evidence="3 4">
    <name type="scientific">Nocardioides panacihumi</name>
    <dbReference type="NCBI Taxonomy" id="400774"/>
    <lineage>
        <taxon>Bacteria</taxon>
        <taxon>Bacillati</taxon>
        <taxon>Actinomycetota</taxon>
        <taxon>Actinomycetes</taxon>
        <taxon>Propionibacteriales</taxon>
        <taxon>Nocardioidaceae</taxon>
        <taxon>Nocardioides</taxon>
    </lineage>
</organism>
<keyword evidence="4" id="KW-1185">Reference proteome</keyword>
<gene>
    <name evidence="3" type="ORF">GCM10009798_18420</name>
</gene>
<evidence type="ECO:0000313" key="3">
    <source>
        <dbReference type="EMBL" id="GAA1959196.1"/>
    </source>
</evidence>
<protein>
    <recommendedName>
        <fullName evidence="5">Cellulose synthase</fullName>
    </recommendedName>
</protein>
<keyword evidence="2" id="KW-0472">Membrane</keyword>
<evidence type="ECO:0000256" key="1">
    <source>
        <dbReference type="SAM" id="MobiDB-lite"/>
    </source>
</evidence>
<sequence>MLDSVTWGAFTLTFTVLGGVGTWLAYRRRGLRSGLRWAATTLLVPAAYFTRSLKMLSQIGSAIASWATSFVWNPLVWVGLGLGLLSVGLFVVAARLPGPERRADRKPQAVTSGTGTAALPGSDPELAEIEALLKRRGIS</sequence>
<reference evidence="3 4" key="1">
    <citation type="journal article" date="2019" name="Int. J. Syst. Evol. Microbiol.">
        <title>The Global Catalogue of Microorganisms (GCM) 10K type strain sequencing project: providing services to taxonomists for standard genome sequencing and annotation.</title>
        <authorList>
            <consortium name="The Broad Institute Genomics Platform"/>
            <consortium name="The Broad Institute Genome Sequencing Center for Infectious Disease"/>
            <person name="Wu L."/>
            <person name="Ma J."/>
        </authorList>
    </citation>
    <scope>NUCLEOTIDE SEQUENCE [LARGE SCALE GENOMIC DNA]</scope>
    <source>
        <strain evidence="3 4">JCM 15309</strain>
    </source>
</reference>
<evidence type="ECO:0000256" key="2">
    <source>
        <dbReference type="SAM" id="Phobius"/>
    </source>
</evidence>
<feature type="transmembrane region" description="Helical" evidence="2">
    <location>
        <begin position="70"/>
        <end position="96"/>
    </location>
</feature>
<dbReference type="EMBL" id="BAAAPB010000002">
    <property type="protein sequence ID" value="GAA1959196.1"/>
    <property type="molecule type" value="Genomic_DNA"/>
</dbReference>
<keyword evidence="2" id="KW-0812">Transmembrane</keyword>
<comment type="caution">
    <text evidence="3">The sequence shown here is derived from an EMBL/GenBank/DDBJ whole genome shotgun (WGS) entry which is preliminary data.</text>
</comment>
<accession>A0ABN2QW14</accession>
<evidence type="ECO:0000313" key="4">
    <source>
        <dbReference type="Proteomes" id="UP001500571"/>
    </source>
</evidence>
<name>A0ABN2QW14_9ACTN</name>
<dbReference type="Proteomes" id="UP001500571">
    <property type="component" value="Unassembled WGS sequence"/>
</dbReference>
<proteinExistence type="predicted"/>
<feature type="transmembrane region" description="Helical" evidence="2">
    <location>
        <begin position="33"/>
        <end position="50"/>
    </location>
</feature>
<feature type="transmembrane region" description="Helical" evidence="2">
    <location>
        <begin position="6"/>
        <end position="26"/>
    </location>
</feature>
<dbReference type="RefSeq" id="WP_344044511.1">
    <property type="nucleotide sequence ID" value="NZ_BAAAPB010000002.1"/>
</dbReference>
<evidence type="ECO:0008006" key="5">
    <source>
        <dbReference type="Google" id="ProtNLM"/>
    </source>
</evidence>
<feature type="region of interest" description="Disordered" evidence="1">
    <location>
        <begin position="100"/>
        <end position="123"/>
    </location>
</feature>